<keyword evidence="3" id="KW-1185">Reference proteome</keyword>
<protein>
    <recommendedName>
        <fullName evidence="4">Peptidase M6-like domain-containing protein</fullName>
    </recommendedName>
</protein>
<evidence type="ECO:0000313" key="3">
    <source>
        <dbReference type="Proteomes" id="UP000198406"/>
    </source>
</evidence>
<name>A0A1Z5JXR8_FISSO</name>
<evidence type="ECO:0008006" key="4">
    <source>
        <dbReference type="Google" id="ProtNLM"/>
    </source>
</evidence>
<dbReference type="PANTHER" id="PTHR41775:SF1">
    <property type="entry name" value="PEPTIDASE M6-LIKE DOMAIN-CONTAINING PROTEIN"/>
    <property type="match status" value="1"/>
</dbReference>
<sequence length="697" mass="75647">MKFTTATTFLLSLLASSTSNASPRQLSPSQGEFNILWLLVQFRDHVDGRNLPTAQYYDDLCRNHIRPYFQEQSYQQYNISCTIKDWKVTDNTEAHYAGGVSGKMGALEAAAFFVPILDDLSANDPSFNVMDFDADGDGYMDNTVVIHSGFSAVDGNSGVDCQANNVLNRFMSQGGPASDGAWMDPSTFVELGGYVIATPYVRTCNFDQFAHMGVIVHEWVHTLVGKPDPPTGLGPPTGPIPIDTYDGTVLGGGVGGLGAWDLMATTGGFAKDLSKPSSLSPFSKDRAGWIPEFLEITVDGVYTIRPSILFPDYYIIKTHFPTGESLVIENRQPIGSDAELPGGVGGLLIYHWDENVQDRFGTWSYPGTEQWPDTHYKFRLIQADGQFHLEKGENDGDAGDLFLPGMELGPGPDHPNTDTYFNGPTNIRISNITQLDNGAMTFRVEGVQEGPTSAPVVMEDFDGGEVAPPAQGTAECARVQKGDLQVWALNAVEPDEIAFFTVATIPASVGTLYLTDNAWNGTHLVDTEGTRTFTIPSEGLAVNQLFGYFGGNKDEEWPLMNNSKSFALNPDGDNLFVYCLDDTDTPNFIVGMTWGEGGWRSDCGEDCGIEGSALPESLAGVAVTGFPNWRYAGPTLAEPTELKAAMADMANWEGSTTRYDLTQYGGDGGLGTESSWSSMMSSLWSALSLLVVFVWFP</sequence>
<dbReference type="PANTHER" id="PTHR41775">
    <property type="entry name" value="SECRETED PROTEIN-RELATED"/>
    <property type="match status" value="1"/>
</dbReference>
<gene>
    <name evidence="2" type="ORF">FisN_26Hh118</name>
</gene>
<organism evidence="2 3">
    <name type="scientific">Fistulifera solaris</name>
    <name type="common">Oleaginous diatom</name>
    <dbReference type="NCBI Taxonomy" id="1519565"/>
    <lineage>
        <taxon>Eukaryota</taxon>
        <taxon>Sar</taxon>
        <taxon>Stramenopiles</taxon>
        <taxon>Ochrophyta</taxon>
        <taxon>Bacillariophyta</taxon>
        <taxon>Bacillariophyceae</taxon>
        <taxon>Bacillariophycidae</taxon>
        <taxon>Naviculales</taxon>
        <taxon>Naviculaceae</taxon>
        <taxon>Fistulifera</taxon>
    </lineage>
</organism>
<feature type="chain" id="PRO_5013278173" description="Peptidase M6-like domain-containing protein" evidence="1">
    <location>
        <begin position="22"/>
        <end position="697"/>
    </location>
</feature>
<dbReference type="OrthoDB" id="9986966at2759"/>
<evidence type="ECO:0000313" key="2">
    <source>
        <dbReference type="EMBL" id="GAX18817.1"/>
    </source>
</evidence>
<dbReference type="EMBL" id="BDSP01000132">
    <property type="protein sequence ID" value="GAX18817.1"/>
    <property type="molecule type" value="Genomic_DNA"/>
</dbReference>
<dbReference type="Proteomes" id="UP000198406">
    <property type="component" value="Unassembled WGS sequence"/>
</dbReference>
<reference evidence="2 3" key="1">
    <citation type="journal article" date="2015" name="Plant Cell">
        <title>Oil accumulation by the oleaginous diatom Fistulifera solaris as revealed by the genome and transcriptome.</title>
        <authorList>
            <person name="Tanaka T."/>
            <person name="Maeda Y."/>
            <person name="Veluchamy A."/>
            <person name="Tanaka M."/>
            <person name="Abida H."/>
            <person name="Marechal E."/>
            <person name="Bowler C."/>
            <person name="Muto M."/>
            <person name="Sunaga Y."/>
            <person name="Tanaka M."/>
            <person name="Yoshino T."/>
            <person name="Taniguchi T."/>
            <person name="Fukuda Y."/>
            <person name="Nemoto M."/>
            <person name="Matsumoto M."/>
            <person name="Wong P.S."/>
            <person name="Aburatani S."/>
            <person name="Fujibuchi W."/>
        </authorList>
    </citation>
    <scope>NUCLEOTIDE SEQUENCE [LARGE SCALE GENOMIC DNA]</scope>
    <source>
        <strain evidence="2 3">JPCC DA0580</strain>
    </source>
</reference>
<accession>A0A1Z5JXR8</accession>
<keyword evidence="1" id="KW-0732">Signal</keyword>
<proteinExistence type="predicted"/>
<feature type="signal peptide" evidence="1">
    <location>
        <begin position="1"/>
        <end position="21"/>
    </location>
</feature>
<evidence type="ECO:0000256" key="1">
    <source>
        <dbReference type="SAM" id="SignalP"/>
    </source>
</evidence>
<dbReference type="AlphaFoldDB" id="A0A1Z5JXR8"/>
<dbReference type="InParanoid" id="A0A1Z5JXR8"/>
<comment type="caution">
    <text evidence="2">The sequence shown here is derived from an EMBL/GenBank/DDBJ whole genome shotgun (WGS) entry which is preliminary data.</text>
</comment>